<evidence type="ECO:0000313" key="1">
    <source>
        <dbReference type="EMBL" id="GAJ07484.1"/>
    </source>
</evidence>
<protein>
    <recommendedName>
        <fullName evidence="2">PKD domain-containing protein</fullName>
    </recommendedName>
</protein>
<name>X1TQH6_9ZZZZ</name>
<organism evidence="1">
    <name type="scientific">marine sediment metagenome</name>
    <dbReference type="NCBI Taxonomy" id="412755"/>
    <lineage>
        <taxon>unclassified sequences</taxon>
        <taxon>metagenomes</taxon>
        <taxon>ecological metagenomes</taxon>
    </lineage>
</organism>
<sequence length="141" mass="15287">MKTKILLTLSLVLFLISGLGQAGCQTCGNSSLLIGDLPLEKYVSQKGELEEEEVESSKFFGSIISPLGYPDAYTSQEAVRFKAYARGGSPPYAFSWTSDRAGKLGEGRDFILKNLSLGEHEITLKISDKTGSTFILQQSVA</sequence>
<dbReference type="EMBL" id="BARW01033227">
    <property type="protein sequence ID" value="GAJ07484.1"/>
    <property type="molecule type" value="Genomic_DNA"/>
</dbReference>
<reference evidence="1" key="1">
    <citation type="journal article" date="2014" name="Front. Microbiol.">
        <title>High frequency of phylogenetically diverse reductive dehalogenase-homologous genes in deep subseafloor sedimentary metagenomes.</title>
        <authorList>
            <person name="Kawai M."/>
            <person name="Futagami T."/>
            <person name="Toyoda A."/>
            <person name="Takaki Y."/>
            <person name="Nishi S."/>
            <person name="Hori S."/>
            <person name="Arai W."/>
            <person name="Tsubouchi T."/>
            <person name="Morono Y."/>
            <person name="Uchiyama I."/>
            <person name="Ito T."/>
            <person name="Fujiyama A."/>
            <person name="Inagaki F."/>
            <person name="Takami H."/>
        </authorList>
    </citation>
    <scope>NUCLEOTIDE SEQUENCE</scope>
    <source>
        <strain evidence="1">Expedition CK06-06</strain>
    </source>
</reference>
<comment type="caution">
    <text evidence="1">The sequence shown here is derived from an EMBL/GenBank/DDBJ whole genome shotgun (WGS) entry which is preliminary data.</text>
</comment>
<proteinExistence type="predicted"/>
<gene>
    <name evidence="1" type="ORF">S12H4_52375</name>
</gene>
<accession>X1TQH6</accession>
<evidence type="ECO:0008006" key="2">
    <source>
        <dbReference type="Google" id="ProtNLM"/>
    </source>
</evidence>
<dbReference type="AlphaFoldDB" id="X1TQH6"/>
<feature type="non-terminal residue" evidence="1">
    <location>
        <position position="141"/>
    </location>
</feature>